<evidence type="ECO:0000313" key="3">
    <source>
        <dbReference type="Proteomes" id="UP000001260"/>
    </source>
</evidence>
<organism evidence="2 3">
    <name type="scientific">Chlamydia felis (strain Fe/C-56)</name>
    <name type="common">Chlamydophila felis</name>
    <dbReference type="NCBI Taxonomy" id="264202"/>
    <lineage>
        <taxon>Bacteria</taxon>
        <taxon>Pseudomonadati</taxon>
        <taxon>Chlamydiota</taxon>
        <taxon>Chlamydiia</taxon>
        <taxon>Chlamydiales</taxon>
        <taxon>Chlamydiaceae</taxon>
        <taxon>Chlamydia/Chlamydophila group</taxon>
        <taxon>Chlamydia</taxon>
    </lineage>
</organism>
<evidence type="ECO:0000256" key="1">
    <source>
        <dbReference type="SAM" id="MobiDB-lite"/>
    </source>
</evidence>
<accession>Q253M8</accession>
<feature type="region of interest" description="Disordered" evidence="1">
    <location>
        <begin position="160"/>
        <end position="186"/>
    </location>
</feature>
<feature type="compositionally biased region" description="Basic and acidic residues" evidence="1">
    <location>
        <begin position="166"/>
        <end position="175"/>
    </location>
</feature>
<feature type="compositionally biased region" description="Low complexity" evidence="1">
    <location>
        <begin position="39"/>
        <end position="54"/>
    </location>
</feature>
<dbReference type="AlphaFoldDB" id="Q253M8"/>
<feature type="compositionally biased region" description="Polar residues" evidence="1">
    <location>
        <begin position="576"/>
        <end position="591"/>
    </location>
</feature>
<proteinExistence type="predicted"/>
<dbReference type="OrthoDB" id="17725at2"/>
<sequence length="736" mass="81347">MSGVSGIGGGGPGRIPTHGNDDKDSKSGNIGDHDIVYDSESGNRSRSSSSSSEGSIEERTRLLLGQGFQVRSPEEVGAQGVSSSVSKKGASQPGFLSRMWTAVKGVFSKNRGEQNQGSIKISSPIIPGHKQVGVRLPESRMMQSHFQQQTLDDDSLLDVGDTDVESPEHTHRLEETSTTSAPSTSRTLKEKLSPRNILSRVRGWWIYTNKKQETPVEGKVGLTLAELTEMVETYNNMIEGADTSEERALFTEYRDAYQQHINDLNRLADSKKSASTFYLLDDEDFSNPVSDFNAVGEAAFLDIDEDITSTSDSELIDIAGMGDNADNFLGEISPEVARVLKEAHRLRLEFDSEASANVEPTLRSRIQQALDKLREGVVNILTIIKNSLIALARSVRRGLQALGELVRRRCHFNGKGYELLNNEEEFASEVVGFIQKHTNAENPYPEGTLTIPETIVDAWVNGQPEIVYVTEVGGEFGRETVRYRGDNSEGVYEVIGSKWSPHEEIYEEMRSVIPRDLGSLDDHIQQDASTSNQDTYLTMRYDTGKTIYDQLRSSRIKKEEDNAYDVPSFRGWNPYDTPTSPPIQQGSSEGIYNTPRPQPIYDSPRGFIIRGKAGEEHVYDIPRFAPSLFRNSAGNDEDGYLVPDNQSIPEIGVTVGFANAVDASYYSSSIGDFLDGVRNSSAGRGASERTYPMAGRALPEIPSETPPPSPYGENRMMGLLRRLQDKVLGKNRGRSK</sequence>
<dbReference type="Proteomes" id="UP000001260">
    <property type="component" value="Chromosome"/>
</dbReference>
<feature type="compositionally biased region" description="Basic and acidic residues" evidence="1">
    <location>
        <begin position="19"/>
        <end position="36"/>
    </location>
</feature>
<feature type="region of interest" description="Disordered" evidence="1">
    <location>
        <begin position="568"/>
        <end position="603"/>
    </location>
</feature>
<dbReference type="HOGENOM" id="CLU_026147_0_0_0"/>
<dbReference type="EMBL" id="AP006861">
    <property type="protein sequence ID" value="BAE81510.1"/>
    <property type="molecule type" value="Genomic_DNA"/>
</dbReference>
<feature type="compositionally biased region" description="Gly residues" evidence="1">
    <location>
        <begin position="1"/>
        <end position="13"/>
    </location>
</feature>
<feature type="region of interest" description="Disordered" evidence="1">
    <location>
        <begin position="682"/>
        <end position="717"/>
    </location>
</feature>
<feature type="region of interest" description="Disordered" evidence="1">
    <location>
        <begin position="1"/>
        <end position="92"/>
    </location>
</feature>
<gene>
    <name evidence="2" type="ordered locus">CF0738</name>
</gene>
<feature type="compositionally biased region" description="Low complexity" evidence="1">
    <location>
        <begin position="176"/>
        <end position="186"/>
    </location>
</feature>
<dbReference type="RefSeq" id="WP_011458288.1">
    <property type="nucleotide sequence ID" value="NC_007899.1"/>
</dbReference>
<feature type="compositionally biased region" description="Low complexity" evidence="1">
    <location>
        <begin position="76"/>
        <end position="92"/>
    </location>
</feature>
<protein>
    <submittedName>
        <fullName evidence="2">Uncharacterized protein</fullName>
    </submittedName>
</protein>
<reference evidence="2 3" key="1">
    <citation type="journal article" date="2006" name="DNA Res.">
        <title>Genome sequence of the cat pathogen, Chlamydophila felis.</title>
        <authorList>
            <person name="Azuma Y."/>
            <person name="Hirakawa H."/>
            <person name="Yamashita A."/>
            <person name="Cai Y."/>
            <person name="Rahman M.A."/>
            <person name="Suzuki H."/>
            <person name="Mitaku S."/>
            <person name="Toh H."/>
            <person name="Goto S."/>
            <person name="Murakami T."/>
            <person name="Sugi K."/>
            <person name="Hayashi H."/>
            <person name="Fukushi H."/>
            <person name="Hattori M."/>
            <person name="Kuhara S."/>
            <person name="Shirai M."/>
        </authorList>
    </citation>
    <scope>NUCLEOTIDE SEQUENCE [LARGE SCALE GENOMIC DNA]</scope>
    <source>
        <strain evidence="2 3">Fe/C-56</strain>
    </source>
</reference>
<keyword evidence="3" id="KW-1185">Reference proteome</keyword>
<evidence type="ECO:0000313" key="2">
    <source>
        <dbReference type="EMBL" id="BAE81510.1"/>
    </source>
</evidence>
<dbReference type="KEGG" id="cfe:BAE81510.1"/>
<name>Q253M8_CHLFF</name>